<proteinExistence type="predicted"/>
<dbReference type="PANTHER" id="PTHR12835:SF5">
    <property type="entry name" value="BIOTIN--PROTEIN LIGASE"/>
    <property type="match status" value="1"/>
</dbReference>
<keyword evidence="4" id="KW-0092">Biotin</keyword>
<sequence>MTRAGGDGSRQVAPGQLAHDQALHRDLEQILGAPVVMLSEVGSTNQELADRARDAALHGQTPEDLTLVATDFQSQGRGRLDRTWVVEPGEALTFSLLLRPAAPSGQPLPTQSFGWLTMLLSCAVVQALADHGVQAQVKWPNDVLVGDRKMVGVLASLVTFDHLPPAVVVGAGINVSSTHLPVDTATSVVLEGGTGDRALLLRAMVSRFLPIYRSYCADPTQLTRPDGTLRALVEGLLGTLGRRVRAELPGDQTPLEGQAVGLDDHGALIIRDDDGAHHHLNAGDVIHLRPVQEAR</sequence>
<dbReference type="EMBL" id="JAAVUN010000014">
    <property type="protein sequence ID" value="NKE09964.1"/>
    <property type="molecule type" value="Genomic_DNA"/>
</dbReference>
<evidence type="ECO:0000256" key="3">
    <source>
        <dbReference type="ARBA" id="ARBA00022840"/>
    </source>
</evidence>
<dbReference type="Gene3D" id="2.30.30.100">
    <property type="match status" value="1"/>
</dbReference>
<evidence type="ECO:0000313" key="8">
    <source>
        <dbReference type="Proteomes" id="UP000521379"/>
    </source>
</evidence>
<dbReference type="InterPro" id="IPR008988">
    <property type="entry name" value="Transcriptional_repressor_C"/>
</dbReference>
<dbReference type="GO" id="GO:0005524">
    <property type="term" value="F:ATP binding"/>
    <property type="evidence" value="ECO:0007669"/>
    <property type="project" value="UniProtKB-KW"/>
</dbReference>
<evidence type="ECO:0000313" key="7">
    <source>
        <dbReference type="EMBL" id="NKE09964.1"/>
    </source>
</evidence>
<comment type="caution">
    <text evidence="7">The sequence shown here is derived from an EMBL/GenBank/DDBJ whole genome shotgun (WGS) entry which is preliminary data.</text>
</comment>
<dbReference type="SUPFAM" id="SSF50037">
    <property type="entry name" value="C-terminal domain of transcriptional repressors"/>
    <property type="match status" value="1"/>
</dbReference>
<dbReference type="GO" id="GO:0004077">
    <property type="term" value="F:biotin--[biotin carboxyl-carrier protein] ligase activity"/>
    <property type="evidence" value="ECO:0007669"/>
    <property type="project" value="UniProtKB-EC"/>
</dbReference>
<dbReference type="EC" id="6.3.4.15" evidence="5"/>
<evidence type="ECO:0000256" key="5">
    <source>
        <dbReference type="ARBA" id="ARBA00024227"/>
    </source>
</evidence>
<keyword evidence="8" id="KW-1185">Reference proteome</keyword>
<keyword evidence="3" id="KW-0067">ATP-binding</keyword>
<dbReference type="AlphaFoldDB" id="A0A846TW99"/>
<dbReference type="CDD" id="cd16442">
    <property type="entry name" value="BPL"/>
    <property type="match status" value="1"/>
</dbReference>
<evidence type="ECO:0000256" key="2">
    <source>
        <dbReference type="ARBA" id="ARBA00022741"/>
    </source>
</evidence>
<dbReference type="InterPro" id="IPR004143">
    <property type="entry name" value="BPL_LPL_catalytic"/>
</dbReference>
<feature type="domain" description="BPL/LPL catalytic" evidence="6">
    <location>
        <begin position="18"/>
        <end position="216"/>
    </location>
</feature>
<keyword evidence="2" id="KW-0547">Nucleotide-binding</keyword>
<dbReference type="PROSITE" id="PS51733">
    <property type="entry name" value="BPL_LPL_CATALYTIC"/>
    <property type="match status" value="1"/>
</dbReference>
<dbReference type="Proteomes" id="UP000521379">
    <property type="component" value="Unassembled WGS sequence"/>
</dbReference>
<dbReference type="InterPro" id="IPR004408">
    <property type="entry name" value="Biotin_CoA_COase_ligase"/>
</dbReference>
<evidence type="ECO:0000256" key="1">
    <source>
        <dbReference type="ARBA" id="ARBA00022598"/>
    </source>
</evidence>
<dbReference type="SUPFAM" id="SSF55681">
    <property type="entry name" value="Class II aaRS and biotin synthetases"/>
    <property type="match status" value="1"/>
</dbReference>
<dbReference type="Gene3D" id="3.30.930.10">
    <property type="entry name" value="Bira Bifunctional Protein, Domain 2"/>
    <property type="match status" value="1"/>
</dbReference>
<dbReference type="Pfam" id="PF03099">
    <property type="entry name" value="BPL_LplA_LipB"/>
    <property type="match status" value="1"/>
</dbReference>
<dbReference type="RefSeq" id="WP_052209841.1">
    <property type="nucleotide sequence ID" value="NZ_JAAVUN010000014.1"/>
</dbReference>
<evidence type="ECO:0000259" key="6">
    <source>
        <dbReference type="PROSITE" id="PS51733"/>
    </source>
</evidence>
<dbReference type="NCBIfam" id="TIGR00121">
    <property type="entry name" value="birA_ligase"/>
    <property type="match status" value="1"/>
</dbReference>
<organism evidence="7 8">
    <name type="scientific">Kocuria subflava</name>
    <dbReference type="NCBI Taxonomy" id="1736139"/>
    <lineage>
        <taxon>Bacteria</taxon>
        <taxon>Bacillati</taxon>
        <taxon>Actinomycetota</taxon>
        <taxon>Actinomycetes</taxon>
        <taxon>Micrococcales</taxon>
        <taxon>Micrococcaceae</taxon>
        <taxon>Kocuria</taxon>
    </lineage>
</organism>
<dbReference type="GO" id="GO:0005737">
    <property type="term" value="C:cytoplasm"/>
    <property type="evidence" value="ECO:0007669"/>
    <property type="project" value="TreeGrafter"/>
</dbReference>
<accession>A0A846TW99</accession>
<protein>
    <recommendedName>
        <fullName evidence="5">biotin--[biotin carboxyl-carrier protein] ligase</fullName>
        <ecNumber evidence="5">6.3.4.15</ecNumber>
    </recommendedName>
</protein>
<dbReference type="InterPro" id="IPR045864">
    <property type="entry name" value="aa-tRNA-synth_II/BPL/LPL"/>
</dbReference>
<evidence type="ECO:0000256" key="4">
    <source>
        <dbReference type="ARBA" id="ARBA00023267"/>
    </source>
</evidence>
<dbReference type="Pfam" id="PF02237">
    <property type="entry name" value="BPL_C"/>
    <property type="match status" value="1"/>
</dbReference>
<reference evidence="7 8" key="1">
    <citation type="submission" date="2020-02" db="EMBL/GenBank/DDBJ databases">
        <authorList>
            <person name="Sun Q."/>
        </authorList>
    </citation>
    <scope>NUCLEOTIDE SEQUENCE [LARGE SCALE GENOMIC DNA]</scope>
    <source>
        <strain evidence="7 8">YIM 13062</strain>
    </source>
</reference>
<dbReference type="InterPro" id="IPR003142">
    <property type="entry name" value="BPL_C"/>
</dbReference>
<name>A0A846TW99_9MICC</name>
<dbReference type="PANTHER" id="PTHR12835">
    <property type="entry name" value="BIOTIN PROTEIN LIGASE"/>
    <property type="match status" value="1"/>
</dbReference>
<gene>
    <name evidence="7" type="ORF">GTW58_08460</name>
</gene>
<keyword evidence="1 7" id="KW-0436">Ligase</keyword>